<dbReference type="RefSeq" id="WP_021244205.1">
    <property type="nucleotide sequence ID" value="NZ_JACIIY010000007.1"/>
</dbReference>
<organism evidence="2 3">
    <name type="scientific">Sphingobium wenxiniae (strain DSM 21828 / CGMCC 1.7748 / JZ-1)</name>
    <dbReference type="NCBI Taxonomy" id="595605"/>
    <lineage>
        <taxon>Bacteria</taxon>
        <taxon>Pseudomonadati</taxon>
        <taxon>Pseudomonadota</taxon>
        <taxon>Alphaproteobacteria</taxon>
        <taxon>Sphingomonadales</taxon>
        <taxon>Sphingomonadaceae</taxon>
        <taxon>Sphingobium</taxon>
    </lineage>
</organism>
<feature type="domain" description="Aminoglycoside phosphotransferase" evidence="1">
    <location>
        <begin position="14"/>
        <end position="218"/>
    </location>
</feature>
<reference evidence="2 3" key="1">
    <citation type="journal article" date="2015" name="Stand. Genomic Sci.">
        <title>Genomic Encyclopedia of Bacterial and Archaeal Type Strains, Phase III: the genomes of soil and plant-associated and newly described type strains.</title>
        <authorList>
            <person name="Whitman W.B."/>
            <person name="Woyke T."/>
            <person name="Klenk H.P."/>
            <person name="Zhou Y."/>
            <person name="Lilburn T.G."/>
            <person name="Beck B.J."/>
            <person name="De Vos P."/>
            <person name="Vandamme P."/>
            <person name="Eisen J.A."/>
            <person name="Garrity G."/>
            <person name="Hugenholtz P."/>
            <person name="Kyrpides N.C."/>
        </authorList>
    </citation>
    <scope>NUCLEOTIDE SEQUENCE [LARGE SCALE GENOMIC DNA]</scope>
    <source>
        <strain evidence="2 3">CGMCC 1.7748</strain>
    </source>
</reference>
<dbReference type="EMBL" id="VLKK01000008">
    <property type="protein sequence ID" value="TWH92859.1"/>
    <property type="molecule type" value="Genomic_DNA"/>
</dbReference>
<comment type="caution">
    <text evidence="2">The sequence shown here is derived from an EMBL/GenBank/DDBJ whole genome shotgun (WGS) entry which is preliminary data.</text>
</comment>
<gene>
    <name evidence="2" type="ORF">IQ35_02520</name>
</gene>
<keyword evidence="2" id="KW-0808">Transferase</keyword>
<keyword evidence="3" id="KW-1185">Reference proteome</keyword>
<dbReference type="Proteomes" id="UP000316624">
    <property type="component" value="Unassembled WGS sequence"/>
</dbReference>
<sequence>MTDVFHSRGERDSLRFVTRGASSHVYALSGDEVVKLFRPGVSDEMIEREAQASRRAAELGMAAVAPVRAVIMEGARGLVYPRVKGATLLTAMRRQPWRSGAIIDAMARLQVRMHEAPATGGLRRLKDVLRTDIVHGPASKAVKDAALARLETMPDGRQLLHGDFHIENIMMDGRDLKVIDWSKAALGDPAADMARTEMLMRFGDGPEDPLTALSRDWAARRWRATYLRESGMDGRQVGSWRALVAIAWLRARKPVRQRAFHAYLDGALREAGLAG</sequence>
<dbReference type="AlphaFoldDB" id="A0A562KBR2"/>
<accession>A0A562KBR2</accession>
<dbReference type="SUPFAM" id="SSF56112">
    <property type="entry name" value="Protein kinase-like (PK-like)"/>
    <property type="match status" value="1"/>
</dbReference>
<dbReference type="InterPro" id="IPR011009">
    <property type="entry name" value="Kinase-like_dom_sf"/>
</dbReference>
<evidence type="ECO:0000313" key="2">
    <source>
        <dbReference type="EMBL" id="TWH92859.1"/>
    </source>
</evidence>
<evidence type="ECO:0000259" key="1">
    <source>
        <dbReference type="Pfam" id="PF01636"/>
    </source>
</evidence>
<proteinExistence type="predicted"/>
<evidence type="ECO:0000313" key="3">
    <source>
        <dbReference type="Proteomes" id="UP000316624"/>
    </source>
</evidence>
<dbReference type="GO" id="GO:0016301">
    <property type="term" value="F:kinase activity"/>
    <property type="evidence" value="ECO:0007669"/>
    <property type="project" value="UniProtKB-KW"/>
</dbReference>
<protein>
    <submittedName>
        <fullName evidence="2">Aminoglycoside phosphotransferase (APT) family kinase protein</fullName>
    </submittedName>
</protein>
<dbReference type="InterPro" id="IPR002575">
    <property type="entry name" value="Aminoglycoside_PTrfase"/>
</dbReference>
<name>A0A562KBR2_SPHWJ</name>
<dbReference type="Pfam" id="PF01636">
    <property type="entry name" value="APH"/>
    <property type="match status" value="1"/>
</dbReference>
<dbReference type="Gene3D" id="3.90.1200.10">
    <property type="match status" value="1"/>
</dbReference>
<keyword evidence="2" id="KW-0418">Kinase</keyword>